<dbReference type="InterPro" id="IPR005322">
    <property type="entry name" value="Peptidase_C69"/>
</dbReference>
<dbReference type="Gene3D" id="3.60.60.10">
    <property type="entry name" value="Penicillin V Acylase, Chain A"/>
    <property type="match status" value="1"/>
</dbReference>
<evidence type="ECO:0000313" key="1">
    <source>
        <dbReference type="EMBL" id="MBR1369581.1"/>
    </source>
</evidence>
<organism evidence="1 2">
    <name type="scientific">Methanocalculus chunghsingensis</name>
    <dbReference type="NCBI Taxonomy" id="156457"/>
    <lineage>
        <taxon>Archaea</taxon>
        <taxon>Methanobacteriati</taxon>
        <taxon>Methanobacteriota</taxon>
        <taxon>Stenosarchaea group</taxon>
        <taxon>Methanomicrobia</taxon>
        <taxon>Methanomicrobiales</taxon>
        <taxon>Methanocalculaceae</taxon>
        <taxon>Methanocalculus</taxon>
    </lineage>
</organism>
<reference evidence="1" key="1">
    <citation type="submission" date="2014-12" db="EMBL/GenBank/DDBJ databases">
        <authorList>
            <person name="Huang H.-H."/>
            <person name="Chen S.-C."/>
            <person name="Lai M.-C."/>
        </authorList>
    </citation>
    <scope>NUCLEOTIDE SEQUENCE</scope>
    <source>
        <strain evidence="1">K1F9705b</strain>
    </source>
</reference>
<sequence>MKGISPPRGFLRILSLFLIFSLILPASVSGCTIFGITPGASDDGSSYLGHTNDGVGRDWRDRDDIVITYIPPAIHQPGDMRPVFFDPNSGSDAARSTANPSENPVLGYIDQVPSTYGYYTGSYGMINNQNLMSAECTNYAKYEPPAEENKRIFYSSELSNVALERCTGAEEAVILVGELIDRYGYYGTGETLIFADAEEVWVIEMCGNPEGDGGLWVTAQVPDGEIFVAANTFRIREVTPDMHHSANLFSVAETMGWWSPSDGPLDWLSTVSYGEYAHPYYSLMRVWRLQDTLAPSLNLSPYVEDSSTREYPFSIAPDETVNLSTVLNLFRDHYEGTPFDMTKGPAAGPFGNPYRNLGPEDSHSNFQNATTLEIRAGAYPRSISEIFCSYSYVGMVRPDLPQEAAGVLWFGPAVPYETVYAPIYAGAVNVSPSYTTGTRGTYDPDAAYWTFGFLTNWAMLWYDAMSQDIRREQQALEADSYQLLTLADEEVIARLDAGDAAGAEAVMTTFTVERGDAIIASWQNLTARMIVQYSNGILTDPATGAVEEPGYPDWWYNDTGYQYGPRIYQYSELRDTPGLTYTGERVEVPKGSLFEWIIGLL</sequence>
<proteinExistence type="predicted"/>
<dbReference type="EMBL" id="JWHL01000015">
    <property type="protein sequence ID" value="MBR1369581.1"/>
    <property type="molecule type" value="Genomic_DNA"/>
</dbReference>
<dbReference type="RefSeq" id="WP_211531298.1">
    <property type="nucleotide sequence ID" value="NZ_JWHL01000015.1"/>
</dbReference>
<dbReference type="Proteomes" id="UP000730161">
    <property type="component" value="Unassembled WGS sequence"/>
</dbReference>
<dbReference type="PANTHER" id="PTHR12994:SF17">
    <property type="entry name" value="LD30995P"/>
    <property type="match status" value="1"/>
</dbReference>
<keyword evidence="2" id="KW-1185">Reference proteome</keyword>
<dbReference type="OrthoDB" id="31005at2157"/>
<comment type="caution">
    <text evidence="1">The sequence shown here is derived from an EMBL/GenBank/DDBJ whole genome shotgun (WGS) entry which is preliminary data.</text>
</comment>
<name>A0A8J8B5A9_9EURY</name>
<evidence type="ECO:0000313" key="2">
    <source>
        <dbReference type="Proteomes" id="UP000730161"/>
    </source>
</evidence>
<dbReference type="GO" id="GO:0006508">
    <property type="term" value="P:proteolysis"/>
    <property type="evidence" value="ECO:0007669"/>
    <property type="project" value="InterPro"/>
</dbReference>
<gene>
    <name evidence="1" type="ORF">RJ53_08810</name>
</gene>
<dbReference type="AlphaFoldDB" id="A0A8J8B5A9"/>
<dbReference type="Pfam" id="PF03577">
    <property type="entry name" value="Peptidase_C69"/>
    <property type="match status" value="1"/>
</dbReference>
<dbReference type="GO" id="GO:0070004">
    <property type="term" value="F:cysteine-type exopeptidase activity"/>
    <property type="evidence" value="ECO:0007669"/>
    <property type="project" value="InterPro"/>
</dbReference>
<protein>
    <submittedName>
        <fullName evidence="1">Peptidase U34</fullName>
    </submittedName>
</protein>
<dbReference type="PANTHER" id="PTHR12994">
    <property type="entry name" value="SECERNIN"/>
    <property type="match status" value="1"/>
</dbReference>
<dbReference type="GO" id="GO:0016805">
    <property type="term" value="F:dipeptidase activity"/>
    <property type="evidence" value="ECO:0007669"/>
    <property type="project" value="InterPro"/>
</dbReference>
<dbReference type="PROSITE" id="PS51257">
    <property type="entry name" value="PROKAR_LIPOPROTEIN"/>
    <property type="match status" value="1"/>
</dbReference>
<accession>A0A8J8B5A9</accession>